<reference evidence="1 2" key="1">
    <citation type="journal article" date="2021" name="Front. Genet.">
        <title>Chromosome-Level Genome Assembly Reveals Significant Gene Expansion in the Toll and IMD Signaling Pathways of Dendrolimus kikuchii.</title>
        <authorList>
            <person name="Zhou J."/>
            <person name="Wu P."/>
            <person name="Xiong Z."/>
            <person name="Liu N."/>
            <person name="Zhao N."/>
            <person name="Ji M."/>
            <person name="Qiu Y."/>
            <person name="Yang B."/>
        </authorList>
    </citation>
    <scope>NUCLEOTIDE SEQUENCE [LARGE SCALE GENOMIC DNA]</scope>
    <source>
        <strain evidence="1">Ann1</strain>
    </source>
</reference>
<dbReference type="Proteomes" id="UP000824533">
    <property type="component" value="Linkage Group LG09"/>
</dbReference>
<gene>
    <name evidence="1" type="ORF">K1T71_005460</name>
</gene>
<protein>
    <submittedName>
        <fullName evidence="1">Uncharacterized protein</fullName>
    </submittedName>
</protein>
<name>A0ACC1D4H4_9NEOP</name>
<comment type="caution">
    <text evidence="1">The sequence shown here is derived from an EMBL/GenBank/DDBJ whole genome shotgun (WGS) entry which is preliminary data.</text>
</comment>
<sequence length="535" mass="60658">MLTFTFLFSTHKYGKSYHCCSKPNKNFGSFTRSKLGWITIPLIRFPKSLLTPCLYRNYFITMSNILFQDVPVEQLEKLKMAELGKDPMELKSEHMEYHRLDSVKSNGELLSRLEQHASADSVGDEVPRVHAQAQLDVPAEGVHRVLVQDGAHVSVHDATPTALPAEEQTTKVFHGAARLVQPGSATTNPQNTHIAARRSFNADITKETKNNMDHYSSYTGVQYSPLDMAEYVFWTGDERGVTTAIEDFLQEGMMSKEEAIAFLQEIKFNIDYLRAHYSQNLKAAEENAQQEKLRAMLIEQANAKDYQYRNPALQSFPFGNSPDIIRTIATKNWELNNNLSPVPALPLAELRPEPMKRAYDPMLQTNIITITIVTGTSDYDRDAPMISEEEYEEMMDKLKAADNLYTEYTLEEIIYQLAKMMFSQSLSRDPASARAATQRFMAFLELEAERGQLSRTIEKKVLDVMIAALTDTIGDHPELLQMRESVGVNSANRLMRQFLEASASEPSMSRAILAAYKDELLKGPVMHKLTFPERN</sequence>
<evidence type="ECO:0000313" key="1">
    <source>
        <dbReference type="EMBL" id="KAJ0178685.1"/>
    </source>
</evidence>
<accession>A0ACC1D4H4</accession>
<proteinExistence type="predicted"/>
<dbReference type="EMBL" id="CM034395">
    <property type="protein sequence ID" value="KAJ0178685.1"/>
    <property type="molecule type" value="Genomic_DNA"/>
</dbReference>
<keyword evidence="2" id="KW-1185">Reference proteome</keyword>
<organism evidence="1 2">
    <name type="scientific">Dendrolimus kikuchii</name>
    <dbReference type="NCBI Taxonomy" id="765133"/>
    <lineage>
        <taxon>Eukaryota</taxon>
        <taxon>Metazoa</taxon>
        <taxon>Ecdysozoa</taxon>
        <taxon>Arthropoda</taxon>
        <taxon>Hexapoda</taxon>
        <taxon>Insecta</taxon>
        <taxon>Pterygota</taxon>
        <taxon>Neoptera</taxon>
        <taxon>Endopterygota</taxon>
        <taxon>Lepidoptera</taxon>
        <taxon>Glossata</taxon>
        <taxon>Ditrysia</taxon>
        <taxon>Bombycoidea</taxon>
        <taxon>Lasiocampidae</taxon>
        <taxon>Dendrolimus</taxon>
    </lineage>
</organism>
<evidence type="ECO:0000313" key="2">
    <source>
        <dbReference type="Proteomes" id="UP000824533"/>
    </source>
</evidence>